<dbReference type="InterPro" id="IPR004839">
    <property type="entry name" value="Aminotransferase_I/II_large"/>
</dbReference>
<dbReference type="Gene3D" id="3.90.1150.10">
    <property type="entry name" value="Aspartate Aminotransferase, domain 1"/>
    <property type="match status" value="1"/>
</dbReference>
<accession>A0ABR8Y7B7</accession>
<dbReference type="EC" id="2.6.1.-" evidence="6"/>
<dbReference type="PANTHER" id="PTHR46383:SF1">
    <property type="entry name" value="ASPARTATE AMINOTRANSFERASE"/>
    <property type="match status" value="1"/>
</dbReference>
<keyword evidence="9" id="KW-1185">Reference proteome</keyword>
<dbReference type="EMBL" id="JACSPP010000014">
    <property type="protein sequence ID" value="MBD8040069.1"/>
    <property type="molecule type" value="Genomic_DNA"/>
</dbReference>
<dbReference type="CDD" id="cd00609">
    <property type="entry name" value="AAT_like"/>
    <property type="match status" value="1"/>
</dbReference>
<keyword evidence="5" id="KW-0663">Pyridoxal phosphate</keyword>
<evidence type="ECO:0000256" key="2">
    <source>
        <dbReference type="ARBA" id="ARBA00007441"/>
    </source>
</evidence>
<comment type="caution">
    <text evidence="8">The sequence shown here is derived from an EMBL/GenBank/DDBJ whole genome shotgun (WGS) entry which is preliminary data.</text>
</comment>
<evidence type="ECO:0000256" key="1">
    <source>
        <dbReference type="ARBA" id="ARBA00001933"/>
    </source>
</evidence>
<organism evidence="8 9">
    <name type="scientific">Phocaeicola intestinalis</name>
    <dbReference type="NCBI Taxonomy" id="2762212"/>
    <lineage>
        <taxon>Bacteria</taxon>
        <taxon>Pseudomonadati</taxon>
        <taxon>Bacteroidota</taxon>
        <taxon>Bacteroidia</taxon>
        <taxon>Bacteroidales</taxon>
        <taxon>Bacteroidaceae</taxon>
        <taxon>Phocaeicola</taxon>
    </lineage>
</organism>
<dbReference type="Gene3D" id="3.40.640.10">
    <property type="entry name" value="Type I PLP-dependent aspartate aminotransferase-like (Major domain)"/>
    <property type="match status" value="1"/>
</dbReference>
<evidence type="ECO:0000256" key="6">
    <source>
        <dbReference type="RuleBase" id="RU000481"/>
    </source>
</evidence>
<evidence type="ECO:0000256" key="4">
    <source>
        <dbReference type="ARBA" id="ARBA00022679"/>
    </source>
</evidence>
<proteinExistence type="inferred from homology"/>
<dbReference type="InterPro" id="IPR004838">
    <property type="entry name" value="NHTrfase_class1_PyrdxlP-BS"/>
</dbReference>
<reference evidence="8 9" key="1">
    <citation type="submission" date="2020-08" db="EMBL/GenBank/DDBJ databases">
        <title>A Genomic Blueprint of the Chicken Gut Microbiome.</title>
        <authorList>
            <person name="Gilroy R."/>
            <person name="Ravi A."/>
            <person name="Getino M."/>
            <person name="Pursley I."/>
            <person name="Horton D.L."/>
            <person name="Alikhan N.-F."/>
            <person name="Baker D."/>
            <person name="Gharbi K."/>
            <person name="Hall N."/>
            <person name="Watson M."/>
            <person name="Adriaenssens E.M."/>
            <person name="Foster-Nyarko E."/>
            <person name="Jarju S."/>
            <person name="Secka A."/>
            <person name="Antonio M."/>
            <person name="Oren A."/>
            <person name="Chaudhuri R."/>
            <person name="La Ragione R.M."/>
            <person name="Hildebrand F."/>
            <person name="Pallen M.J."/>
        </authorList>
    </citation>
    <scope>NUCLEOTIDE SEQUENCE [LARGE SCALE GENOMIC DNA]</scope>
    <source>
        <strain evidence="8 9">Sa1CVN1</strain>
    </source>
</reference>
<dbReference type="GO" id="GO:0008483">
    <property type="term" value="F:transaminase activity"/>
    <property type="evidence" value="ECO:0007669"/>
    <property type="project" value="UniProtKB-KW"/>
</dbReference>
<keyword evidence="3 6" id="KW-0032">Aminotransferase</keyword>
<evidence type="ECO:0000256" key="5">
    <source>
        <dbReference type="ARBA" id="ARBA00022898"/>
    </source>
</evidence>
<dbReference type="Proteomes" id="UP000620874">
    <property type="component" value="Unassembled WGS sequence"/>
</dbReference>
<dbReference type="RefSeq" id="WP_191763479.1">
    <property type="nucleotide sequence ID" value="NZ_JACSPP010000014.1"/>
</dbReference>
<dbReference type="PANTHER" id="PTHR46383">
    <property type="entry name" value="ASPARTATE AMINOTRANSFERASE"/>
    <property type="match status" value="1"/>
</dbReference>
<dbReference type="Pfam" id="PF00155">
    <property type="entry name" value="Aminotran_1_2"/>
    <property type="match status" value="1"/>
</dbReference>
<comment type="cofactor">
    <cofactor evidence="1 6">
        <name>pyridoxal 5'-phosphate</name>
        <dbReference type="ChEBI" id="CHEBI:597326"/>
    </cofactor>
</comment>
<evidence type="ECO:0000313" key="9">
    <source>
        <dbReference type="Proteomes" id="UP000620874"/>
    </source>
</evidence>
<keyword evidence="4 6" id="KW-0808">Transferase</keyword>
<protein>
    <recommendedName>
        <fullName evidence="6">Aminotransferase</fullName>
        <ecNumber evidence="6">2.6.1.-</ecNumber>
    </recommendedName>
</protein>
<dbReference type="PROSITE" id="PS00105">
    <property type="entry name" value="AA_TRANSFER_CLASS_1"/>
    <property type="match status" value="1"/>
</dbReference>
<evidence type="ECO:0000313" key="8">
    <source>
        <dbReference type="EMBL" id="MBD8040069.1"/>
    </source>
</evidence>
<name>A0ABR8Y7B7_9BACT</name>
<evidence type="ECO:0000256" key="3">
    <source>
        <dbReference type="ARBA" id="ARBA00022576"/>
    </source>
</evidence>
<dbReference type="InterPro" id="IPR050596">
    <property type="entry name" value="AspAT/PAT-like"/>
</dbReference>
<gene>
    <name evidence="8" type="ORF">H9625_06345</name>
</gene>
<comment type="similarity">
    <text evidence="2 6">Belongs to the class-I pyridoxal-phosphate-dependent aminotransferase family.</text>
</comment>
<dbReference type="InterPro" id="IPR015421">
    <property type="entry name" value="PyrdxlP-dep_Trfase_major"/>
</dbReference>
<dbReference type="InterPro" id="IPR015424">
    <property type="entry name" value="PyrdxlP-dep_Trfase"/>
</dbReference>
<evidence type="ECO:0000259" key="7">
    <source>
        <dbReference type="Pfam" id="PF00155"/>
    </source>
</evidence>
<feature type="domain" description="Aminotransferase class I/classII large" evidence="7">
    <location>
        <begin position="32"/>
        <end position="389"/>
    </location>
</feature>
<dbReference type="SUPFAM" id="SSF53383">
    <property type="entry name" value="PLP-dependent transferases"/>
    <property type="match status" value="1"/>
</dbReference>
<dbReference type="InterPro" id="IPR015422">
    <property type="entry name" value="PyrdxlP-dep_Trfase_small"/>
</dbReference>
<sequence length="397" mass="43480">MNQLSERLNSLSPSATLAMSQKSSELKAQGVDVINMSVGEPDFNTPDHIKEAAKKAIDENYSRYSPVAGYPALRNAIVEKLKKENGLEYTAAQISCANGAKQSVCNTIMALVNKGDEVIVPAPYWVSYPEMVKLAEGTPVIVRAGIEQDFKITPEQLEAAITPKTRALILCSPSNPTGSVYSKKELAGLASVLAKHERVITIADEIYEHINYIGKHESIAQFSEIKDRVVIVNGVSKAYAMTGWRIGFIAAPEWIVKGVNKLQGQYTSGPCSVSQKAAEAAYTGTQAPVEEMRQAFQRRRDLIVKLAKEIPGFEVNVPEGAFYLFPKCDFFFGKKDGDRVINNADDLAMYLLEVGHVACVGGTSFGAPECIRMSYATSDENIIEAMRRIKETLAKLK</sequence>